<dbReference type="AlphaFoldDB" id="A0A5P9CR55"/>
<feature type="compositionally biased region" description="Gly residues" evidence="1">
    <location>
        <begin position="36"/>
        <end position="46"/>
    </location>
</feature>
<dbReference type="RefSeq" id="WP_152432648.1">
    <property type="nucleotide sequence ID" value="NZ_CP045351.1"/>
</dbReference>
<evidence type="ECO:0000313" key="3">
    <source>
        <dbReference type="Proteomes" id="UP000326936"/>
    </source>
</evidence>
<keyword evidence="2" id="KW-0614">Plasmid</keyword>
<evidence type="ECO:0000313" key="2">
    <source>
        <dbReference type="EMBL" id="QFT28686.1"/>
    </source>
</evidence>
<dbReference type="Proteomes" id="UP000326936">
    <property type="component" value="Plasmid pTHAF100_a"/>
</dbReference>
<sequence>MDNIKVVATSLLYIAILAGCGGGSDGGGTSSQNSGSGSGSGSGTTDGSGPQEGTDPTAIKIVDSATQQEVSVIYSGDSLSALVMQRSSPDVEWRVDSQAVSTASSYTVTNRDWLKSIQVCANSEGNEEVCSNTYPVLARMPLTIEDPDNYIVLPYDTP</sequence>
<evidence type="ECO:0000256" key="1">
    <source>
        <dbReference type="SAM" id="MobiDB-lite"/>
    </source>
</evidence>
<accession>A0A5P9CR55</accession>
<feature type="region of interest" description="Disordered" evidence="1">
    <location>
        <begin position="26"/>
        <end position="57"/>
    </location>
</feature>
<organism evidence="2 3">
    <name type="scientific">Vibrio aquimaris</name>
    <dbReference type="NCBI Taxonomy" id="2587862"/>
    <lineage>
        <taxon>Bacteria</taxon>
        <taxon>Pseudomonadati</taxon>
        <taxon>Pseudomonadota</taxon>
        <taxon>Gammaproteobacteria</taxon>
        <taxon>Vibrionales</taxon>
        <taxon>Vibrionaceae</taxon>
        <taxon>Vibrio</taxon>
    </lineage>
</organism>
<proteinExistence type="predicted"/>
<dbReference type="OrthoDB" id="9833136at2"/>
<name>A0A5P9CR55_9VIBR</name>
<reference evidence="2 3" key="1">
    <citation type="submission" date="2019-10" db="EMBL/GenBank/DDBJ databases">
        <title>Complete genome sequence of Vibrio sp. strain THAF100, isolated from non-filtered water from the water column of tank 6 of a marine aquarium containing stony-coral fragments. Water maintained at 26 degree C.</title>
        <authorList>
            <person name="Ruckert C."/>
            <person name="Franco A."/>
            <person name="Kalinowski J."/>
            <person name="Glaeser S."/>
        </authorList>
    </citation>
    <scope>NUCLEOTIDE SEQUENCE [LARGE SCALE GENOMIC DNA]</scope>
    <source>
        <strain evidence="2 3">THAF100</strain>
        <plasmid evidence="3">pthaf100_a</plasmid>
    </source>
</reference>
<dbReference type="PROSITE" id="PS51257">
    <property type="entry name" value="PROKAR_LIPOPROTEIN"/>
    <property type="match status" value="1"/>
</dbReference>
<keyword evidence="3" id="KW-1185">Reference proteome</keyword>
<protein>
    <submittedName>
        <fullName evidence="2">Uncharacterized protein</fullName>
    </submittedName>
</protein>
<dbReference type="KEGG" id="vaq:FIV01_20005"/>
<gene>
    <name evidence="2" type="ORF">FIV01_20005</name>
</gene>
<dbReference type="EMBL" id="CP045351">
    <property type="protein sequence ID" value="QFT28686.1"/>
    <property type="molecule type" value="Genomic_DNA"/>
</dbReference>
<geneLocation type="plasmid" evidence="3">
    <name>pthaf100_a</name>
</geneLocation>